<dbReference type="Pfam" id="PF04571">
    <property type="entry name" value="Lipin_N"/>
    <property type="match status" value="1"/>
</dbReference>
<comment type="similarity">
    <text evidence="1">Belongs to the lipin family.</text>
</comment>
<dbReference type="InterPro" id="IPR036412">
    <property type="entry name" value="HAD-like_sf"/>
</dbReference>
<dbReference type="InterPro" id="IPR007651">
    <property type="entry name" value="Lipin_N"/>
</dbReference>
<comment type="caution">
    <text evidence="3">The sequence shown here is derived from an EMBL/GenBank/DDBJ whole genome shotgun (WGS) entry which is preliminary data.</text>
</comment>
<dbReference type="AlphaFoldDB" id="X6N6G2"/>
<evidence type="ECO:0000313" key="3">
    <source>
        <dbReference type="EMBL" id="ETO21523.1"/>
    </source>
</evidence>
<dbReference type="Proteomes" id="UP000023152">
    <property type="component" value="Unassembled WGS sequence"/>
</dbReference>
<name>X6N6G2_RETFI</name>
<dbReference type="InterPro" id="IPR023214">
    <property type="entry name" value="HAD_sf"/>
</dbReference>
<dbReference type="SMART" id="SM00775">
    <property type="entry name" value="LNS2"/>
    <property type="match status" value="1"/>
</dbReference>
<keyword evidence="4" id="KW-1185">Reference proteome</keyword>
<dbReference type="Pfam" id="PF08235">
    <property type="entry name" value="LNS2"/>
    <property type="match status" value="1"/>
</dbReference>
<evidence type="ECO:0000259" key="2">
    <source>
        <dbReference type="SMART" id="SM00775"/>
    </source>
</evidence>
<proteinExistence type="inferred from homology"/>
<reference evidence="3 4" key="1">
    <citation type="journal article" date="2013" name="Curr. Biol.">
        <title>The Genome of the Foraminiferan Reticulomyxa filosa.</title>
        <authorList>
            <person name="Glockner G."/>
            <person name="Hulsmann N."/>
            <person name="Schleicher M."/>
            <person name="Noegel A.A."/>
            <person name="Eichinger L."/>
            <person name="Gallinger C."/>
            <person name="Pawlowski J."/>
            <person name="Sierra R."/>
            <person name="Euteneuer U."/>
            <person name="Pillet L."/>
            <person name="Moustafa A."/>
            <person name="Platzer M."/>
            <person name="Groth M."/>
            <person name="Szafranski K."/>
            <person name="Schliwa M."/>
        </authorList>
    </citation>
    <scope>NUCLEOTIDE SEQUENCE [LARGE SCALE GENOMIC DNA]</scope>
</reference>
<feature type="domain" description="LNS2/PITP" evidence="2">
    <location>
        <begin position="288"/>
        <end position="455"/>
    </location>
</feature>
<evidence type="ECO:0000256" key="1">
    <source>
        <dbReference type="ARBA" id="ARBA00005476"/>
    </source>
</evidence>
<accession>X6N6G2</accession>
<dbReference type="InterPro" id="IPR026058">
    <property type="entry name" value="LIPIN"/>
</dbReference>
<dbReference type="EMBL" id="ASPP01011544">
    <property type="protein sequence ID" value="ETO21523.1"/>
    <property type="molecule type" value="Genomic_DNA"/>
</dbReference>
<evidence type="ECO:0000313" key="4">
    <source>
        <dbReference type="Proteomes" id="UP000023152"/>
    </source>
</evidence>
<dbReference type="OrthoDB" id="4567at2759"/>
<sequence>MTLTNFAKKTYTKFSETLKSFKSPSAGTIDIIVIKCPSSSISEEKADDNSAMYLSTPFYVRFGFVGIEGPTKKKVLLHVNDALVENVSMSLNKDGWAYFHDLMPVCKFFFFGMFQKKNYLKKLWGGSIGTNEEYSNKRERLRNWLYGTSPSKTTITATSTSTSVTTTISTSTSASTSTVTSRDEAKEQVSVVVDKSTENIKADKVETENEAKESMSDSEMEFLEDEVFVMLRTPTSHMLEQMKLREGRNRIVFTVIDINASPSILSDDKVLLPTLECEMYVWDNNCQIVITDVDGTITKTDARGQVMHYMGYDWSHEHVISLLDSIARRGYHIVYLSARSMNLCVNTKQFLFEYVSQQQDNVIQQLPLGPLLLAPNSTWASLKRELIQKAPQDFKIPALRHLFDLFQYKRQASELYLPFYAGFGNRISDILSYRAVKIPIIKIFIMDNDGSEQARLNKQIESETLGVDLLDVLFIKNYDIILKEIQNLFPSLVDTQL</sequence>
<dbReference type="PANTHER" id="PTHR12181:SF12">
    <property type="entry name" value="PHOSPHATIDATE PHOSPHATASE"/>
    <property type="match status" value="1"/>
</dbReference>
<dbReference type="GO" id="GO:0008195">
    <property type="term" value="F:phosphatidate phosphatase activity"/>
    <property type="evidence" value="ECO:0007669"/>
    <property type="project" value="TreeGrafter"/>
</dbReference>
<dbReference type="PANTHER" id="PTHR12181">
    <property type="entry name" value="LIPIN"/>
    <property type="match status" value="1"/>
</dbReference>
<dbReference type="InterPro" id="IPR031315">
    <property type="entry name" value="LNS2/PITP"/>
</dbReference>
<dbReference type="InterPro" id="IPR013209">
    <property type="entry name" value="LNS2"/>
</dbReference>
<protein>
    <submittedName>
        <fullName evidence="3">Lipin</fullName>
    </submittedName>
</protein>
<dbReference type="OMA" id="HIDLTES"/>
<dbReference type="Gene3D" id="3.40.50.1000">
    <property type="entry name" value="HAD superfamily/HAD-like"/>
    <property type="match status" value="1"/>
</dbReference>
<gene>
    <name evidence="3" type="ORF">RFI_15679</name>
</gene>
<organism evidence="3 4">
    <name type="scientific">Reticulomyxa filosa</name>
    <dbReference type="NCBI Taxonomy" id="46433"/>
    <lineage>
        <taxon>Eukaryota</taxon>
        <taxon>Sar</taxon>
        <taxon>Rhizaria</taxon>
        <taxon>Retaria</taxon>
        <taxon>Foraminifera</taxon>
        <taxon>Monothalamids</taxon>
        <taxon>Reticulomyxidae</taxon>
        <taxon>Reticulomyxa</taxon>
    </lineage>
</organism>
<dbReference type="SUPFAM" id="SSF56784">
    <property type="entry name" value="HAD-like"/>
    <property type="match status" value="1"/>
</dbReference>